<evidence type="ECO:0000256" key="6">
    <source>
        <dbReference type="SAM" id="Phobius"/>
    </source>
</evidence>
<dbReference type="PANTHER" id="PTHR38459">
    <property type="entry name" value="PROPHAGE BACTOPRENOL-LINKED GLUCOSE TRANSLOCASE HOMOLOG"/>
    <property type="match status" value="1"/>
</dbReference>
<comment type="subcellular location">
    <subcellularLocation>
        <location evidence="1">Membrane</location>
        <topology evidence="1">Multi-pass membrane protein</topology>
    </subcellularLocation>
</comment>
<evidence type="ECO:0000313" key="9">
    <source>
        <dbReference type="Proteomes" id="UP001597393"/>
    </source>
</evidence>
<protein>
    <submittedName>
        <fullName evidence="8">GtrA family protein</fullName>
    </submittedName>
</protein>
<organism evidence="8 9">
    <name type="scientific">Sphingobacterium corticis</name>
    <dbReference type="NCBI Taxonomy" id="1812823"/>
    <lineage>
        <taxon>Bacteria</taxon>
        <taxon>Pseudomonadati</taxon>
        <taxon>Bacteroidota</taxon>
        <taxon>Sphingobacteriia</taxon>
        <taxon>Sphingobacteriales</taxon>
        <taxon>Sphingobacteriaceae</taxon>
        <taxon>Sphingobacterium</taxon>
    </lineage>
</organism>
<evidence type="ECO:0000256" key="5">
    <source>
        <dbReference type="ARBA" id="ARBA00023136"/>
    </source>
</evidence>
<keyword evidence="4 6" id="KW-1133">Transmembrane helix</keyword>
<proteinExistence type="inferred from homology"/>
<dbReference type="EMBL" id="JBHUMA010000004">
    <property type="protein sequence ID" value="MFD2597530.1"/>
    <property type="molecule type" value="Genomic_DNA"/>
</dbReference>
<dbReference type="InterPro" id="IPR051401">
    <property type="entry name" value="GtrA_CellWall_Glycosyl"/>
</dbReference>
<comment type="similarity">
    <text evidence="2">Belongs to the GtrA family.</text>
</comment>
<dbReference type="RefSeq" id="WP_380866753.1">
    <property type="nucleotide sequence ID" value="NZ_JBHUMA010000004.1"/>
</dbReference>
<keyword evidence="3 6" id="KW-0812">Transmembrane</keyword>
<evidence type="ECO:0000256" key="4">
    <source>
        <dbReference type="ARBA" id="ARBA00022989"/>
    </source>
</evidence>
<comment type="caution">
    <text evidence="8">The sequence shown here is derived from an EMBL/GenBank/DDBJ whole genome shotgun (WGS) entry which is preliminary data.</text>
</comment>
<gene>
    <name evidence="8" type="ORF">ACFSQ3_01095</name>
</gene>
<reference evidence="9" key="1">
    <citation type="journal article" date="2019" name="Int. J. Syst. Evol. Microbiol.">
        <title>The Global Catalogue of Microorganisms (GCM) 10K type strain sequencing project: providing services to taxonomists for standard genome sequencing and annotation.</title>
        <authorList>
            <consortium name="The Broad Institute Genomics Platform"/>
            <consortium name="The Broad Institute Genome Sequencing Center for Infectious Disease"/>
            <person name="Wu L."/>
            <person name="Ma J."/>
        </authorList>
    </citation>
    <scope>NUCLEOTIDE SEQUENCE [LARGE SCALE GENOMIC DNA]</scope>
    <source>
        <strain evidence="9">KCTC 42248</strain>
    </source>
</reference>
<evidence type="ECO:0000313" key="8">
    <source>
        <dbReference type="EMBL" id="MFD2597530.1"/>
    </source>
</evidence>
<dbReference type="Proteomes" id="UP001597393">
    <property type="component" value="Unassembled WGS sequence"/>
</dbReference>
<feature type="transmembrane region" description="Helical" evidence="6">
    <location>
        <begin position="12"/>
        <end position="35"/>
    </location>
</feature>
<keyword evidence="9" id="KW-1185">Reference proteome</keyword>
<sequence length="133" mass="14903">MAKGVKQFLKAQLSAFVGGMVDYLIMICGVEMFSLPVSTSIVISGSIGAVINFSINRYWTFKDDRTAIGDQLWKFVLVVIGSIFLKSQGTPLLTDITGIDYRITRLMVELIVSLGFNFMLQKYWVFRKGASEE</sequence>
<evidence type="ECO:0000259" key="7">
    <source>
        <dbReference type="Pfam" id="PF04138"/>
    </source>
</evidence>
<feature type="domain" description="GtrA/DPMS transmembrane" evidence="7">
    <location>
        <begin position="17"/>
        <end position="126"/>
    </location>
</feature>
<name>A0ABW5NFG3_9SPHI</name>
<evidence type="ECO:0000256" key="2">
    <source>
        <dbReference type="ARBA" id="ARBA00009399"/>
    </source>
</evidence>
<dbReference type="Pfam" id="PF04138">
    <property type="entry name" value="GtrA_DPMS_TM"/>
    <property type="match status" value="1"/>
</dbReference>
<dbReference type="PANTHER" id="PTHR38459:SF1">
    <property type="entry name" value="PROPHAGE BACTOPRENOL-LINKED GLUCOSE TRANSLOCASE HOMOLOG"/>
    <property type="match status" value="1"/>
</dbReference>
<feature type="transmembrane region" description="Helical" evidence="6">
    <location>
        <begin position="72"/>
        <end position="89"/>
    </location>
</feature>
<accession>A0ABW5NFG3</accession>
<feature type="transmembrane region" description="Helical" evidence="6">
    <location>
        <begin position="101"/>
        <end position="120"/>
    </location>
</feature>
<evidence type="ECO:0000256" key="3">
    <source>
        <dbReference type="ARBA" id="ARBA00022692"/>
    </source>
</evidence>
<feature type="transmembrane region" description="Helical" evidence="6">
    <location>
        <begin position="41"/>
        <end position="60"/>
    </location>
</feature>
<keyword evidence="5 6" id="KW-0472">Membrane</keyword>
<evidence type="ECO:0000256" key="1">
    <source>
        <dbReference type="ARBA" id="ARBA00004141"/>
    </source>
</evidence>
<dbReference type="InterPro" id="IPR007267">
    <property type="entry name" value="GtrA_DPMS_TM"/>
</dbReference>